<organism evidence="6 7">
    <name type="scientific">Folsomia candida</name>
    <name type="common">Springtail</name>
    <dbReference type="NCBI Taxonomy" id="158441"/>
    <lineage>
        <taxon>Eukaryota</taxon>
        <taxon>Metazoa</taxon>
        <taxon>Ecdysozoa</taxon>
        <taxon>Arthropoda</taxon>
        <taxon>Hexapoda</taxon>
        <taxon>Collembola</taxon>
        <taxon>Entomobryomorpha</taxon>
        <taxon>Isotomoidea</taxon>
        <taxon>Isotomidae</taxon>
        <taxon>Proisotominae</taxon>
        <taxon>Folsomia</taxon>
    </lineage>
</organism>
<dbReference type="PANTHER" id="PTHR47160:SF8">
    <property type="entry name" value="MULE TRANSPOSASE DOMAIN-CONTAINING PROTEIN"/>
    <property type="match status" value="1"/>
</dbReference>
<evidence type="ECO:0000259" key="4">
    <source>
        <dbReference type="Pfam" id="PF04500"/>
    </source>
</evidence>
<gene>
    <name evidence="6" type="ORF">Fcan01_28022</name>
</gene>
<keyword evidence="1" id="KW-0479">Metal-binding</keyword>
<dbReference type="InterPro" id="IPR007588">
    <property type="entry name" value="Znf_FLYWCH"/>
</dbReference>
<dbReference type="OrthoDB" id="6613122at2759"/>
<evidence type="ECO:0000313" key="6">
    <source>
        <dbReference type="EMBL" id="OXA37222.1"/>
    </source>
</evidence>
<proteinExistence type="predicted"/>
<feature type="domain" description="MULE transposase" evidence="5">
    <location>
        <begin position="139"/>
        <end position="224"/>
    </location>
</feature>
<protein>
    <recommendedName>
        <fullName evidence="8">MULE transposase domain-containing protein</fullName>
    </recommendedName>
</protein>
<evidence type="ECO:0000259" key="5">
    <source>
        <dbReference type="Pfam" id="PF10551"/>
    </source>
</evidence>
<evidence type="ECO:0000256" key="3">
    <source>
        <dbReference type="ARBA" id="ARBA00022833"/>
    </source>
</evidence>
<comment type="caution">
    <text evidence="6">The sequence shown here is derived from an EMBL/GenBank/DDBJ whole genome shotgun (WGS) entry which is preliminary data.</text>
</comment>
<dbReference type="Pfam" id="PF10551">
    <property type="entry name" value="MULE"/>
    <property type="match status" value="1"/>
</dbReference>
<evidence type="ECO:0000256" key="2">
    <source>
        <dbReference type="ARBA" id="ARBA00022771"/>
    </source>
</evidence>
<name>A0A226CUZ5_FOLCA</name>
<sequence length="409" mass="46624">MEFTKTKRGKPLLIFDGYTLIKEADGSNGKVIYRCTEYTSNKCLGRCHSDSKSITLHSDNHNHAPSHAKIGTIRRVRRNNCTNFNPSCLEDLEIPEEFQITDQGDQFVCYDSGMLDNRERVIIFATNENINILKKCSQWYSDGTFKTSPPLFNQLFIVHGKINDATLLPLVYCLMTHRSQKSYSLVFNFLVDKLDGYEPQSMMSDFELAPRNAFSQAFSSTIQRVSEEWDKTNNGCEGFNPGFSTLLSAHHPSMWKFINGLKAQQKLTQMSIQKILAGEPQPPRKRHKYLTLAEKLENVTDDYGNRSTEEFVKGIFEKLHPQRVAYQFECMFDAESNANGFDLRAPRDLAVTVGAKYGLFVMSHINSNLCAICGHCSHRKLKVFVTGSDWGNYGFGLPPYHVLLMRIFL</sequence>
<evidence type="ECO:0000313" key="7">
    <source>
        <dbReference type="Proteomes" id="UP000198287"/>
    </source>
</evidence>
<reference evidence="6 7" key="1">
    <citation type="submission" date="2015-12" db="EMBL/GenBank/DDBJ databases">
        <title>The genome of Folsomia candida.</title>
        <authorList>
            <person name="Faddeeva A."/>
            <person name="Derks M.F."/>
            <person name="Anvar Y."/>
            <person name="Smit S."/>
            <person name="Van Straalen N."/>
            <person name="Roelofs D."/>
        </authorList>
    </citation>
    <scope>NUCLEOTIDE SEQUENCE [LARGE SCALE GENOMIC DNA]</scope>
    <source>
        <strain evidence="6 7">VU population</strain>
        <tissue evidence="6">Whole body</tissue>
    </source>
</reference>
<dbReference type="InterPro" id="IPR018289">
    <property type="entry name" value="MULE_transposase_dom"/>
</dbReference>
<dbReference type="GO" id="GO:0008270">
    <property type="term" value="F:zinc ion binding"/>
    <property type="evidence" value="ECO:0007669"/>
    <property type="project" value="UniProtKB-KW"/>
</dbReference>
<dbReference type="Proteomes" id="UP000198287">
    <property type="component" value="Unassembled WGS sequence"/>
</dbReference>
<keyword evidence="7" id="KW-1185">Reference proteome</keyword>
<keyword evidence="2" id="KW-0863">Zinc-finger</keyword>
<keyword evidence="3" id="KW-0862">Zinc</keyword>
<dbReference type="PANTHER" id="PTHR47160">
    <property type="entry name" value="PUTATIVE-RELATED"/>
    <property type="match status" value="1"/>
</dbReference>
<dbReference type="AlphaFoldDB" id="A0A226CUZ5"/>
<dbReference type="Gene3D" id="2.20.25.240">
    <property type="match status" value="1"/>
</dbReference>
<dbReference type="Pfam" id="PF04500">
    <property type="entry name" value="FLYWCH"/>
    <property type="match status" value="1"/>
</dbReference>
<accession>A0A226CUZ5</accession>
<dbReference type="EMBL" id="LNIX01000062">
    <property type="protein sequence ID" value="OXA37222.1"/>
    <property type="molecule type" value="Genomic_DNA"/>
</dbReference>
<dbReference type="STRING" id="158441.A0A226CUZ5"/>
<evidence type="ECO:0008006" key="8">
    <source>
        <dbReference type="Google" id="ProtNLM"/>
    </source>
</evidence>
<feature type="domain" description="FLYWCH-type" evidence="4">
    <location>
        <begin position="3"/>
        <end position="63"/>
    </location>
</feature>
<evidence type="ECO:0000256" key="1">
    <source>
        <dbReference type="ARBA" id="ARBA00022723"/>
    </source>
</evidence>